<comment type="subcellular location">
    <subcellularLocation>
        <location evidence="1">Membrane</location>
        <topology evidence="1">Single-pass membrane protein</topology>
    </subcellularLocation>
</comment>
<evidence type="ECO:0000313" key="8">
    <source>
        <dbReference type="Proteomes" id="UP001457282"/>
    </source>
</evidence>
<dbReference type="GO" id="GO:0005886">
    <property type="term" value="C:plasma membrane"/>
    <property type="evidence" value="ECO:0007669"/>
    <property type="project" value="InterPro"/>
</dbReference>
<dbReference type="InterPro" id="IPR053022">
    <property type="entry name" value="Chloroplast_translocon_comp"/>
</dbReference>
<accession>A0AAW1YBI6</accession>
<keyword evidence="8" id="KW-1185">Reference proteome</keyword>
<feature type="compositionally biased region" description="Basic and acidic residues" evidence="5">
    <location>
        <begin position="508"/>
        <end position="534"/>
    </location>
</feature>
<evidence type="ECO:0000313" key="7">
    <source>
        <dbReference type="EMBL" id="KAK9946128.1"/>
    </source>
</evidence>
<feature type="region of interest" description="Disordered" evidence="5">
    <location>
        <begin position="232"/>
        <end position="307"/>
    </location>
</feature>
<feature type="domain" description="Translocation and assembly module TamB C-terminal" evidence="6">
    <location>
        <begin position="1763"/>
        <end position="2157"/>
    </location>
</feature>
<evidence type="ECO:0000256" key="4">
    <source>
        <dbReference type="ARBA" id="ARBA00023136"/>
    </source>
</evidence>
<keyword evidence="3" id="KW-1133">Transmembrane helix</keyword>
<dbReference type="GO" id="GO:0009306">
    <property type="term" value="P:protein secretion"/>
    <property type="evidence" value="ECO:0007669"/>
    <property type="project" value="InterPro"/>
</dbReference>
<sequence>MSGKLHCPFLGVPIQSSLSGRNNGNFIHWDRRHMRRRVVRRCVSEKQNYWITQVIRVSHFWGKNVELLRRTFELKDWKVQCVKEPFSQSKALVRSLSPLWEEGLLLVRCSVFVAVISGVCLLVWYGQTKAKGFIEARVLPSVCSVLSEYIQREVVFGKVRRISPLSITLESCSVGPHNEEFSCGEVPSMKLCLRPFASLRRGRIVIDAVLSRPTVLIAQKKDYSWLGIPSSEGSLQSHLSTEEGIDHRTKTRRHAREEAADRWERERDEAARKAAEMGYISSDKGSTPSKGDDSKEGDSHSADSTSSESFLCMDEKMHWRDHCMDTGVDYDMKHADLEKSLGVKTPGSGLKFWSRVIKGPKKHKFKRKGYGTDISASGITAKRRILGDSAARALAYFQGLVHGKSDEPSQSSRSYEAMNLDTYLMKNEVDTNADTVAGIGEETVRYENRNGKHSRDSAHHALKENENVKSDLSSVSFIHDPSDRSNLDEKSSNPSTENVAGTDTKSCNVKDEDLGNDVVNKHSDDGKSESRKGETLQNSTSTLPSFSTYHHVPIWPLSLKLGFPSFSRNAGDSLSNLLSGSIQKLSSSMRPRVEDIVAELVEEVNAVQPEGIEKMLPVTLDSVQFKGGTLMVLAYGDREPREMENVNGHVKFQNHYGRVHVQLSGNCKMWRSDTISEDGGWLSADVFVDIVEQKWHANLKVANFFVPLFERILEIPIMWSKGRATGEVHLCMSRGESFPNLHGQLDVTGVAFQTIDAPSSFSDISASLCFRGQRIFLHNASGWFGAVPLEASGDFGIHPEEGEFHLMCQVSCVEVNALMKTFNMKPLMFPLAGSVTAVFNCQGPLNAPIFVGSGMVSRRMSQSVSDFPPSAASEAVLKSKEAGAVAAFDRVPFSCVSANFTFNTDSCVADLYGIRASLVDGGEIRGAGNAWICPEGEVDDTSMDVNFSGSFCFDKILHRYIPGYLQLMPLKLGDVNGETKLSGSLLRPRFDIKWTAPKAEGSFSDARGDIIISHDSITVNSSSTAFDLSSKVQTSYRDEDWLNKRDADAKSAVPFDVEGIDLDLRMRGFEFFSLVSSYPFDSPKPMNLKATGKIKFQGKVLKPCISDEQDCGFEINKKVNMTDKGKTDTLAGEVSISGLKLNQLMLAPQLAGSLSISREYIKLDATGRPDESLVMEFIGPLKPNSETNLQCGQLLSFLLQKGQLKANICFQPFHSATLEIRYLPLDELELASLRGTIQKAEIELNLQKRRGHGLLSVLRPKFSGVLGEALDVAARWSGDVITVEKTVLEQSNSRYELQGEYVLPGTRDRNPAGKERGGLLKRAMAGHLGSVISSMGRWRMRLEVPRAEVAEMLPLARLVSRSTDPAVHSRSKDLFVQSLQSMGIYTESINQLLEVIRGHYTPLNEVILEDVNLPGLTELRGSWHGSLDASGGGNGDTMAEFDFHGEDWEWGTYKTQRVQAVGAYSNDDGLRLEKIFIQKDNATVHADGTLLGPKTNLHFAVLNFPVSLVPTVIQVIESSATDAVQSLRQFLAPIRGILHMEGDLRGSLAKPECDVQVRLLDGAVGGIDLGRAEIVASLTSTSRFLFNAKFEPIIQTGHVHIQGSVPVTFVQNNMLEEENVENGNSRSTSWDHGWVKERGRGSSDDASEKKLPRERNEEGWDTGLAESLKGLNWNILDVGEVRIDADIKDGGMMMLTALSPYAKWLQGNADIMLKVRGTVEQPVLDGSASFHRASISSPVLWKPLTNFGGTVHVKSNRLCITSLEGRVSRRGKLFVKGNLPLRTIEASLGDKIDLKCEVLEVRAKNILSAQVDTQMQITGSILQPNITGNIKLSHGEAYLPHDKGSGAAPNRLATNEPRLPSTGVDRAVASRYVSRFFSSQPAASRTKFPQPSVAVKPAEEEMELVNIKPNIDIQLSDLKLVLGPELRIVYPLILNFAVSGELELNGPAHPKCIQPRGILTFENGDVNLVATQVRLRQEHLNIAKFEPEHGLDPMLDLVLVGSEWQFRIPGRASNWQEKLVVTSTRSVEQDALSPTEAARVFESQLAESILEGDGQLAFQKLATTTLEKLMPRIEGKGEFGQARWRLVYAPQIPSLLSVDPTVDPLKSLASNISFGTEVEVQLGRRLQASIVRQMKDSEMAMQWTLIYQLTSRLRVLLQSAPSKRLIFEYSATSQD</sequence>
<evidence type="ECO:0000256" key="1">
    <source>
        <dbReference type="ARBA" id="ARBA00004167"/>
    </source>
</evidence>
<reference evidence="7 8" key="1">
    <citation type="journal article" date="2023" name="G3 (Bethesda)">
        <title>A chromosome-length genome assembly and annotation of blackberry (Rubus argutus, cv. 'Hillquist').</title>
        <authorList>
            <person name="Bruna T."/>
            <person name="Aryal R."/>
            <person name="Dudchenko O."/>
            <person name="Sargent D.J."/>
            <person name="Mead D."/>
            <person name="Buti M."/>
            <person name="Cavallini A."/>
            <person name="Hytonen T."/>
            <person name="Andres J."/>
            <person name="Pham M."/>
            <person name="Weisz D."/>
            <person name="Mascagni F."/>
            <person name="Usai G."/>
            <person name="Natali L."/>
            <person name="Bassil N."/>
            <person name="Fernandez G.E."/>
            <person name="Lomsadze A."/>
            <person name="Armour M."/>
            <person name="Olukolu B."/>
            <person name="Poorten T."/>
            <person name="Britton C."/>
            <person name="Davik J."/>
            <person name="Ashrafi H."/>
            <person name="Aiden E.L."/>
            <person name="Borodovsky M."/>
            <person name="Worthington M."/>
        </authorList>
    </citation>
    <scope>NUCLEOTIDE SEQUENCE [LARGE SCALE GENOMIC DNA]</scope>
    <source>
        <strain evidence="7">PI 553951</strain>
    </source>
</reference>
<feature type="compositionally biased region" description="Basic and acidic residues" evidence="5">
    <location>
        <begin position="1633"/>
        <end position="1658"/>
    </location>
</feature>
<feature type="region of interest" description="Disordered" evidence="5">
    <location>
        <begin position="464"/>
        <end position="543"/>
    </location>
</feature>
<evidence type="ECO:0000259" key="6">
    <source>
        <dbReference type="Pfam" id="PF04357"/>
    </source>
</evidence>
<evidence type="ECO:0000256" key="5">
    <source>
        <dbReference type="SAM" id="MobiDB-lite"/>
    </source>
</evidence>
<dbReference type="Pfam" id="PF04357">
    <property type="entry name" value="TamB"/>
    <property type="match status" value="1"/>
</dbReference>
<feature type="compositionally biased region" description="Basic and acidic residues" evidence="5">
    <location>
        <begin position="290"/>
        <end position="301"/>
    </location>
</feature>
<dbReference type="PANTHER" id="PTHR34457">
    <property type="entry name" value="EMBRYO DEFECTIVE 2410"/>
    <property type="match status" value="1"/>
</dbReference>
<keyword evidence="2" id="KW-0812">Transmembrane</keyword>
<feature type="compositionally biased region" description="Basic and acidic residues" evidence="5">
    <location>
        <begin position="255"/>
        <end position="275"/>
    </location>
</feature>
<dbReference type="PANTHER" id="PTHR34457:SF3">
    <property type="entry name" value="PROTEIN TIC236, CHLOROPLASTIC"/>
    <property type="match status" value="1"/>
</dbReference>
<feature type="compositionally biased region" description="Polar residues" evidence="5">
    <location>
        <begin position="1621"/>
        <end position="1630"/>
    </location>
</feature>
<dbReference type="Proteomes" id="UP001457282">
    <property type="component" value="Unassembled WGS sequence"/>
</dbReference>
<gene>
    <name evidence="7" type="ORF">M0R45_011605</name>
</gene>
<evidence type="ECO:0000256" key="3">
    <source>
        <dbReference type="ARBA" id="ARBA00022989"/>
    </source>
</evidence>
<keyword evidence="4" id="KW-0472">Membrane</keyword>
<name>A0AAW1YBI6_RUBAR</name>
<comment type="caution">
    <text evidence="7">The sequence shown here is derived from an EMBL/GenBank/DDBJ whole genome shotgun (WGS) entry which is preliminary data.</text>
</comment>
<dbReference type="EMBL" id="JBEDUW010000002">
    <property type="protein sequence ID" value="KAK9946128.1"/>
    <property type="molecule type" value="Genomic_DNA"/>
</dbReference>
<proteinExistence type="predicted"/>
<feature type="compositionally biased region" description="Polar residues" evidence="5">
    <location>
        <begin position="492"/>
        <end position="507"/>
    </location>
</feature>
<evidence type="ECO:0000256" key="2">
    <source>
        <dbReference type="ARBA" id="ARBA00022692"/>
    </source>
</evidence>
<feature type="compositionally biased region" description="Basic and acidic residues" evidence="5">
    <location>
        <begin position="480"/>
        <end position="491"/>
    </location>
</feature>
<dbReference type="InterPro" id="IPR007452">
    <property type="entry name" value="TamB_C"/>
</dbReference>
<protein>
    <recommendedName>
        <fullName evidence="6">Translocation and assembly module TamB C-terminal domain-containing protein</fullName>
    </recommendedName>
</protein>
<organism evidence="7 8">
    <name type="scientific">Rubus argutus</name>
    <name type="common">Southern blackberry</name>
    <dbReference type="NCBI Taxonomy" id="59490"/>
    <lineage>
        <taxon>Eukaryota</taxon>
        <taxon>Viridiplantae</taxon>
        <taxon>Streptophyta</taxon>
        <taxon>Embryophyta</taxon>
        <taxon>Tracheophyta</taxon>
        <taxon>Spermatophyta</taxon>
        <taxon>Magnoliopsida</taxon>
        <taxon>eudicotyledons</taxon>
        <taxon>Gunneridae</taxon>
        <taxon>Pentapetalae</taxon>
        <taxon>rosids</taxon>
        <taxon>fabids</taxon>
        <taxon>Rosales</taxon>
        <taxon>Rosaceae</taxon>
        <taxon>Rosoideae</taxon>
        <taxon>Rosoideae incertae sedis</taxon>
        <taxon>Rubus</taxon>
    </lineage>
</organism>
<feature type="region of interest" description="Disordered" evidence="5">
    <location>
        <begin position="1618"/>
        <end position="1659"/>
    </location>
</feature>